<evidence type="ECO:0000256" key="1">
    <source>
        <dbReference type="SAM" id="Phobius"/>
    </source>
</evidence>
<feature type="transmembrane region" description="Helical" evidence="1">
    <location>
        <begin position="33"/>
        <end position="49"/>
    </location>
</feature>
<name>A0A161S257_9FLAO</name>
<reference evidence="2 4" key="1">
    <citation type="submission" date="2016-01" db="EMBL/GenBank/DDBJ databases">
        <title>Whole genome sequencing of Myroides marinus L41.</title>
        <authorList>
            <person name="Hong K.W."/>
        </authorList>
    </citation>
    <scope>NUCLEOTIDE SEQUENCE [LARGE SCALE GENOMIC DNA]</scope>
    <source>
        <strain evidence="2 4">L41</strain>
    </source>
</reference>
<dbReference type="RefSeq" id="WP_038984407.1">
    <property type="nucleotide sequence ID" value="NZ_FNYS01000021.1"/>
</dbReference>
<dbReference type="Proteomes" id="UP000076630">
    <property type="component" value="Unassembled WGS sequence"/>
</dbReference>
<dbReference type="AlphaFoldDB" id="A0A161S257"/>
<keyword evidence="1" id="KW-0812">Transmembrane</keyword>
<accession>A0A161S257</accession>
<dbReference type="GeneID" id="82258310"/>
<evidence type="ECO:0000313" key="4">
    <source>
        <dbReference type="Proteomes" id="UP000076630"/>
    </source>
</evidence>
<dbReference type="Proteomes" id="UP000183077">
    <property type="component" value="Unassembled WGS sequence"/>
</dbReference>
<dbReference type="EMBL" id="FNYS01000021">
    <property type="protein sequence ID" value="SEJ28033.1"/>
    <property type="molecule type" value="Genomic_DNA"/>
</dbReference>
<feature type="transmembrane region" description="Helical" evidence="1">
    <location>
        <begin position="7"/>
        <end position="27"/>
    </location>
</feature>
<reference evidence="3 5" key="2">
    <citation type="submission" date="2016-10" db="EMBL/GenBank/DDBJ databases">
        <authorList>
            <person name="de Groot N.N."/>
        </authorList>
    </citation>
    <scope>NUCLEOTIDE SEQUENCE [LARGE SCALE GENOMIC DNA]</scope>
    <source>
        <strain evidence="3 5">DSM 23048</strain>
    </source>
</reference>
<proteinExistence type="predicted"/>
<evidence type="ECO:0000313" key="5">
    <source>
        <dbReference type="Proteomes" id="UP000183077"/>
    </source>
</evidence>
<evidence type="ECO:0000313" key="2">
    <source>
        <dbReference type="EMBL" id="KZE78329.1"/>
    </source>
</evidence>
<gene>
    <name evidence="2" type="ORF">AV926_12825</name>
    <name evidence="3" type="ORF">SAMN04488018_12132</name>
</gene>
<sequence length="65" mass="7847">MKPLHIIPYFYLFIAALFIYDIITKLIASNYDIWLSLGASAFAIFMFFFRRKYAKRMENHYQGKK</sequence>
<dbReference type="EMBL" id="LQNU01000065">
    <property type="protein sequence ID" value="KZE78329.1"/>
    <property type="molecule type" value="Genomic_DNA"/>
</dbReference>
<keyword evidence="1" id="KW-1133">Transmembrane helix</keyword>
<organism evidence="2 4">
    <name type="scientific">Myroides marinus</name>
    <dbReference type="NCBI Taxonomy" id="703342"/>
    <lineage>
        <taxon>Bacteria</taxon>
        <taxon>Pseudomonadati</taxon>
        <taxon>Bacteroidota</taxon>
        <taxon>Flavobacteriia</taxon>
        <taxon>Flavobacteriales</taxon>
        <taxon>Flavobacteriaceae</taxon>
        <taxon>Myroides</taxon>
    </lineage>
</organism>
<evidence type="ECO:0000313" key="3">
    <source>
        <dbReference type="EMBL" id="SEJ28033.1"/>
    </source>
</evidence>
<dbReference type="OrthoDB" id="1151040at2"/>
<protein>
    <submittedName>
        <fullName evidence="2">Uncharacterized protein</fullName>
    </submittedName>
</protein>
<keyword evidence="1" id="KW-0472">Membrane</keyword>
<keyword evidence="4" id="KW-1185">Reference proteome</keyword>